<evidence type="ECO:0000256" key="1">
    <source>
        <dbReference type="SAM" id="Phobius"/>
    </source>
</evidence>
<feature type="transmembrane region" description="Helical" evidence="1">
    <location>
        <begin position="338"/>
        <end position="356"/>
    </location>
</feature>
<feature type="transmembrane region" description="Helical" evidence="1">
    <location>
        <begin position="272"/>
        <end position="292"/>
    </location>
</feature>
<keyword evidence="1" id="KW-0472">Membrane</keyword>
<feature type="transmembrane region" description="Helical" evidence="1">
    <location>
        <begin position="362"/>
        <end position="387"/>
    </location>
</feature>
<comment type="caution">
    <text evidence="2">The sequence shown here is derived from an EMBL/GenBank/DDBJ whole genome shotgun (WGS) entry which is preliminary data.</text>
</comment>
<evidence type="ECO:0000313" key="2">
    <source>
        <dbReference type="EMBL" id="MFC0047150.1"/>
    </source>
</evidence>
<sequence>MQITDLAQEQKIPVLLRLAFRPLFLGAASFSALAIAWWGAILAGWVTFKPALPIVFWHSHEMVFGFGSAVVAGFLLTAMQNWTGLRAPHGKPLALLVACWLLARLANAAPVAMPLPLLILIDLSFLPLAAGLLAKPLIAARQYRNLFFIPLLLVLTICNALMWFGLTPGYEQLQNHGSTSAVLLITLVMAIVGGRVLPMFTANGTRTTRVTSLVWLDRAALGSCWAVFGFHFFHLQTWLPTQVPFLLCSVAATLLAVRAARWKIWITWQEPLLWSLHVAYWCIPAGLALFAARYAGLAVTQSLAIHMLTVGAMGAMILSMMSRVSLGHTGRQLKTSRWMPLAFAALIAAMVCRVLLPLQSSQWYLTGVLISAVCWVVGFMLFLLCYWKILTSPRADGHPG</sequence>
<feature type="transmembrane region" description="Helical" evidence="1">
    <location>
        <begin position="178"/>
        <end position="198"/>
    </location>
</feature>
<keyword evidence="3" id="KW-1185">Reference proteome</keyword>
<keyword evidence="1" id="KW-0812">Transmembrane</keyword>
<feature type="transmembrane region" description="Helical" evidence="1">
    <location>
        <begin position="239"/>
        <end position="260"/>
    </location>
</feature>
<feature type="transmembrane region" description="Helical" evidence="1">
    <location>
        <begin position="115"/>
        <end position="134"/>
    </location>
</feature>
<keyword evidence="1" id="KW-1133">Transmembrane helix</keyword>
<protein>
    <submittedName>
        <fullName evidence="2">NnrS family protein</fullName>
    </submittedName>
</protein>
<gene>
    <name evidence="2" type="ORF">ACFFJP_02460</name>
</gene>
<evidence type="ECO:0000313" key="3">
    <source>
        <dbReference type="Proteomes" id="UP001589813"/>
    </source>
</evidence>
<name>A0ABV6B8E9_9GAMM</name>
<feature type="transmembrane region" description="Helical" evidence="1">
    <location>
        <begin position="210"/>
        <end position="233"/>
    </location>
</feature>
<feature type="transmembrane region" description="Helical" evidence="1">
    <location>
        <begin position="304"/>
        <end position="326"/>
    </location>
</feature>
<feature type="transmembrane region" description="Helical" evidence="1">
    <location>
        <begin position="54"/>
        <end position="78"/>
    </location>
</feature>
<reference evidence="2 3" key="1">
    <citation type="submission" date="2024-09" db="EMBL/GenBank/DDBJ databases">
        <authorList>
            <person name="Sun Q."/>
            <person name="Mori K."/>
        </authorList>
    </citation>
    <scope>NUCLEOTIDE SEQUENCE [LARGE SCALE GENOMIC DNA]</scope>
    <source>
        <strain evidence="2 3">KCTC 23315</strain>
    </source>
</reference>
<dbReference type="Proteomes" id="UP001589813">
    <property type="component" value="Unassembled WGS sequence"/>
</dbReference>
<feature type="transmembrane region" description="Helical" evidence="1">
    <location>
        <begin position="90"/>
        <end position="109"/>
    </location>
</feature>
<organism evidence="2 3">
    <name type="scientific">Rheinheimera tilapiae</name>
    <dbReference type="NCBI Taxonomy" id="875043"/>
    <lineage>
        <taxon>Bacteria</taxon>
        <taxon>Pseudomonadati</taxon>
        <taxon>Pseudomonadota</taxon>
        <taxon>Gammaproteobacteria</taxon>
        <taxon>Chromatiales</taxon>
        <taxon>Chromatiaceae</taxon>
        <taxon>Rheinheimera</taxon>
    </lineage>
</organism>
<feature type="transmembrane region" description="Helical" evidence="1">
    <location>
        <begin position="23"/>
        <end position="48"/>
    </location>
</feature>
<dbReference type="Pfam" id="PF05940">
    <property type="entry name" value="NnrS"/>
    <property type="match status" value="1"/>
</dbReference>
<proteinExistence type="predicted"/>
<dbReference type="RefSeq" id="WP_377240131.1">
    <property type="nucleotide sequence ID" value="NZ_JBHLXP010000001.1"/>
</dbReference>
<dbReference type="EMBL" id="JBHLXP010000001">
    <property type="protein sequence ID" value="MFC0047150.1"/>
    <property type="molecule type" value="Genomic_DNA"/>
</dbReference>
<dbReference type="InterPro" id="IPR010266">
    <property type="entry name" value="NnrS"/>
</dbReference>
<accession>A0ABV6B8E9</accession>
<feature type="transmembrane region" description="Helical" evidence="1">
    <location>
        <begin position="146"/>
        <end position="166"/>
    </location>
</feature>